<dbReference type="Proteomes" id="UP001620597">
    <property type="component" value="Unassembled WGS sequence"/>
</dbReference>
<evidence type="ECO:0000313" key="3">
    <source>
        <dbReference type="Proteomes" id="UP001620597"/>
    </source>
</evidence>
<keyword evidence="1" id="KW-1133">Transmembrane helix</keyword>
<name>A0ABW8NDC0_9GAMM</name>
<keyword evidence="1" id="KW-0472">Membrane</keyword>
<protein>
    <submittedName>
        <fullName evidence="2">Uncharacterized protein</fullName>
    </submittedName>
</protein>
<keyword evidence="3" id="KW-1185">Reference proteome</keyword>
<evidence type="ECO:0000313" key="2">
    <source>
        <dbReference type="EMBL" id="MFK4750920.1"/>
    </source>
</evidence>
<proteinExistence type="predicted"/>
<accession>A0ABW8NDC0</accession>
<dbReference type="EMBL" id="JBBKTX010000001">
    <property type="protein sequence ID" value="MFK4750920.1"/>
    <property type="molecule type" value="Genomic_DNA"/>
</dbReference>
<comment type="caution">
    <text evidence="2">The sequence shown here is derived from an EMBL/GenBank/DDBJ whole genome shotgun (WGS) entry which is preliminary data.</text>
</comment>
<evidence type="ECO:0000256" key="1">
    <source>
        <dbReference type="SAM" id="Phobius"/>
    </source>
</evidence>
<dbReference type="RefSeq" id="WP_416204463.1">
    <property type="nucleotide sequence ID" value="NZ_JBBKTX010000001.1"/>
</dbReference>
<feature type="transmembrane region" description="Helical" evidence="1">
    <location>
        <begin position="12"/>
        <end position="34"/>
    </location>
</feature>
<gene>
    <name evidence="2" type="ORF">WG929_00720</name>
</gene>
<keyword evidence="1" id="KW-0812">Transmembrane</keyword>
<organism evidence="2 3">
    <name type="scientific">Oceanobacter antarcticus</name>
    <dbReference type="NCBI Taxonomy" id="3133425"/>
    <lineage>
        <taxon>Bacteria</taxon>
        <taxon>Pseudomonadati</taxon>
        <taxon>Pseudomonadota</taxon>
        <taxon>Gammaproteobacteria</taxon>
        <taxon>Oceanospirillales</taxon>
        <taxon>Oceanospirillaceae</taxon>
        <taxon>Oceanobacter</taxon>
    </lineage>
</organism>
<sequence>MSVQCQGLPSGLSVSGVLIVVLFLLTGVSLLVLAEPTASQTATVTVTATQAVGSAAVVIPVTIQVTTPVTMDLSASTALGLIRQDLAVGRLSQPPGLNAMVRIDEFRRRWPTDMAVVPLAYQWAAAYQQQVAYWLEMGDLAAAASGLEQLWELVPLTQGLDALQQRFDQARLLAEQVAALTAGSAALSLATASTLETPVAMLLDYRLLDAAVHNEFRSPYEDNSPPLAEFSLDAELVELRDRSIREAMAPLCQAIVDNQASVIVHAEDRVDYRWLTVRITLCVRRINEGFRLRHSYRQHDGAPMISLHPARAESLLPDPEVDHSLDD</sequence>
<reference evidence="2 3" key="1">
    <citation type="submission" date="2024-03" db="EMBL/GenBank/DDBJ databases">
        <title>High-quality draft genome sequence of Oceanobacter sp. wDCs-4.</title>
        <authorList>
            <person name="Dong C."/>
        </authorList>
    </citation>
    <scope>NUCLEOTIDE SEQUENCE [LARGE SCALE GENOMIC DNA]</scope>
    <source>
        <strain evidence="3">wDCs-4</strain>
    </source>
</reference>